<dbReference type="Proteomes" id="UP000322245">
    <property type="component" value="Unassembled WGS sequence"/>
</dbReference>
<feature type="compositionally biased region" description="Polar residues" evidence="1">
    <location>
        <begin position="36"/>
        <end position="51"/>
    </location>
</feature>
<evidence type="ECO:0000313" key="3">
    <source>
        <dbReference type="Proteomes" id="UP000322245"/>
    </source>
</evidence>
<dbReference type="EMBL" id="NIDF01000184">
    <property type="protein sequence ID" value="TYJ51805.1"/>
    <property type="molecule type" value="Genomic_DNA"/>
</dbReference>
<feature type="compositionally biased region" description="Polar residues" evidence="1">
    <location>
        <begin position="1"/>
        <end position="13"/>
    </location>
</feature>
<protein>
    <submittedName>
        <fullName evidence="2">Uncharacterized protein</fullName>
    </submittedName>
</protein>
<organism evidence="2 3">
    <name type="scientific">Cryptococcus floricola</name>
    <dbReference type="NCBI Taxonomy" id="2591691"/>
    <lineage>
        <taxon>Eukaryota</taxon>
        <taxon>Fungi</taxon>
        <taxon>Dikarya</taxon>
        <taxon>Basidiomycota</taxon>
        <taxon>Agaricomycotina</taxon>
        <taxon>Tremellomycetes</taxon>
        <taxon>Tremellales</taxon>
        <taxon>Cryptococcaceae</taxon>
        <taxon>Cryptococcus</taxon>
    </lineage>
</organism>
<evidence type="ECO:0000313" key="2">
    <source>
        <dbReference type="EMBL" id="TYJ51805.1"/>
    </source>
</evidence>
<evidence type="ECO:0000256" key="1">
    <source>
        <dbReference type="SAM" id="MobiDB-lite"/>
    </source>
</evidence>
<gene>
    <name evidence="2" type="ORF">B9479_007600</name>
</gene>
<sequence>MSIQEDNFSSASDGSDIHEEPTPSAEQGWNAGSIVMSESTGAGSVERTQGWTGDAELTARVAVFDGYSTPDGENAGDYDDKGG</sequence>
<keyword evidence="3" id="KW-1185">Reference proteome</keyword>
<accession>A0A5D3AJU8</accession>
<proteinExistence type="predicted"/>
<feature type="region of interest" description="Disordered" evidence="1">
    <location>
        <begin position="1"/>
        <end position="53"/>
    </location>
</feature>
<feature type="region of interest" description="Disordered" evidence="1">
    <location>
        <begin position="64"/>
        <end position="83"/>
    </location>
</feature>
<name>A0A5D3AJU8_9TREE</name>
<reference evidence="2 3" key="1">
    <citation type="submission" date="2017-05" db="EMBL/GenBank/DDBJ databases">
        <title>The Genome Sequence of Tsuchiyaea wingfieldii DSM 27421.</title>
        <authorList>
            <person name="Cuomo C."/>
            <person name="Passer A."/>
            <person name="Billmyre B."/>
            <person name="Heitman J."/>
        </authorList>
    </citation>
    <scope>NUCLEOTIDE SEQUENCE [LARGE SCALE GENOMIC DNA]</scope>
    <source>
        <strain evidence="2 3">DSM 27421</strain>
    </source>
</reference>
<comment type="caution">
    <text evidence="2">The sequence shown here is derived from an EMBL/GenBank/DDBJ whole genome shotgun (WGS) entry which is preliminary data.</text>
</comment>
<dbReference type="AlphaFoldDB" id="A0A5D3AJU8"/>